<proteinExistence type="predicted"/>
<protein>
    <submittedName>
        <fullName evidence="2">Uncharacterized protein YhfF</fullName>
    </submittedName>
</protein>
<name>A0A1I4EZN6_9LACT</name>
<evidence type="ECO:0000313" key="3">
    <source>
        <dbReference type="Proteomes" id="UP000181969"/>
    </source>
</evidence>
<reference evidence="2 3" key="1">
    <citation type="submission" date="2016-10" db="EMBL/GenBank/DDBJ databases">
        <authorList>
            <person name="de Groot N.N."/>
        </authorList>
    </citation>
    <scope>NUCLEOTIDE SEQUENCE [LARGE SCALE GENOMIC DNA]</scope>
    <source>
        <strain evidence="2 3">M79</strain>
    </source>
</reference>
<dbReference type="CDD" id="cd06553">
    <property type="entry name" value="ASCH_Ef3133_like"/>
    <property type="match status" value="1"/>
</dbReference>
<dbReference type="PANTHER" id="PTHR39203:SF1">
    <property type="entry name" value="CYTOPLASMIC PROTEIN"/>
    <property type="match status" value="1"/>
</dbReference>
<sequence>MYEKFIAEANLNPDNFSDAWAFGNNPQMADELLELVLEGKKRATASALSLYGPDDFLPAVDGRYEILLDGKGNPRAAIQTSKVYITKFNKVTEDHAFYEGEGDRSLAYWRQVHEAFFRDLDCYTPDMDIVCEEFEVLYKRS</sequence>
<dbReference type="Gene3D" id="3.10.400.10">
    <property type="entry name" value="Sulfate adenylyltransferase"/>
    <property type="match status" value="1"/>
</dbReference>
<gene>
    <name evidence="2" type="ORF">SAMN05216438_101321</name>
</gene>
<dbReference type="PANTHER" id="PTHR39203">
    <property type="entry name" value="CYTOPLASMIC PROTEIN-RELATED"/>
    <property type="match status" value="1"/>
</dbReference>
<dbReference type="OrthoDB" id="9807542at2"/>
<dbReference type="AlphaFoldDB" id="A0A1I4EZN6"/>
<organism evidence="2 3">
    <name type="scientific">Lactococcus garvieae</name>
    <dbReference type="NCBI Taxonomy" id="1363"/>
    <lineage>
        <taxon>Bacteria</taxon>
        <taxon>Bacillati</taxon>
        <taxon>Bacillota</taxon>
        <taxon>Bacilli</taxon>
        <taxon>Lactobacillales</taxon>
        <taxon>Streptococcaceae</taxon>
        <taxon>Lactococcus</taxon>
    </lineage>
</organism>
<dbReference type="InterPro" id="IPR015947">
    <property type="entry name" value="PUA-like_sf"/>
</dbReference>
<evidence type="ECO:0000259" key="1">
    <source>
        <dbReference type="SMART" id="SM01022"/>
    </source>
</evidence>
<dbReference type="InterPro" id="IPR009326">
    <property type="entry name" value="DUF984"/>
</dbReference>
<dbReference type="Proteomes" id="UP000181969">
    <property type="component" value="Unassembled WGS sequence"/>
</dbReference>
<dbReference type="RefSeq" id="WP_074750130.1">
    <property type="nucleotide sequence ID" value="NZ_CAXVJC010000006.1"/>
</dbReference>
<dbReference type="SMART" id="SM01022">
    <property type="entry name" value="ASCH"/>
    <property type="match status" value="1"/>
</dbReference>
<feature type="domain" description="ASCH" evidence="1">
    <location>
        <begin position="20"/>
        <end position="138"/>
    </location>
</feature>
<dbReference type="InterPro" id="IPR007374">
    <property type="entry name" value="ASCH_domain"/>
</dbReference>
<dbReference type="PIRSF" id="PIRSF021320">
    <property type="entry name" value="DUF984"/>
    <property type="match status" value="1"/>
</dbReference>
<dbReference type="SUPFAM" id="SSF88697">
    <property type="entry name" value="PUA domain-like"/>
    <property type="match status" value="1"/>
</dbReference>
<evidence type="ECO:0000313" key="2">
    <source>
        <dbReference type="EMBL" id="SFL11192.1"/>
    </source>
</evidence>
<accession>A0A1I4EZN6</accession>
<dbReference type="Pfam" id="PF04266">
    <property type="entry name" value="ASCH"/>
    <property type="match status" value="1"/>
</dbReference>
<dbReference type="EMBL" id="FOTJ01000001">
    <property type="protein sequence ID" value="SFL11192.1"/>
    <property type="molecule type" value="Genomic_DNA"/>
</dbReference>